<sequence length="89" mass="10621">MFEEAFSNVNDHLDAIFGLTNLLRETYSNEELRIPFEMIQVAENCLDACLDETNRYFFFMMLLNAERLLYDIEQIYFEEFPIVMRESSG</sequence>
<name>A0A8S1FCU4_9PELO</name>
<dbReference type="AlphaFoldDB" id="A0A8S1FCU4"/>
<organism evidence="1 2">
    <name type="scientific">Caenorhabditis bovis</name>
    <dbReference type="NCBI Taxonomy" id="2654633"/>
    <lineage>
        <taxon>Eukaryota</taxon>
        <taxon>Metazoa</taxon>
        <taxon>Ecdysozoa</taxon>
        <taxon>Nematoda</taxon>
        <taxon>Chromadorea</taxon>
        <taxon>Rhabditida</taxon>
        <taxon>Rhabditina</taxon>
        <taxon>Rhabditomorpha</taxon>
        <taxon>Rhabditoidea</taxon>
        <taxon>Rhabditidae</taxon>
        <taxon>Peloderinae</taxon>
        <taxon>Caenorhabditis</taxon>
    </lineage>
</organism>
<gene>
    <name evidence="1" type="ORF">CBOVIS_LOCUS13101</name>
</gene>
<keyword evidence="2" id="KW-1185">Reference proteome</keyword>
<dbReference type="EMBL" id="CADEPM010000016">
    <property type="protein sequence ID" value="CAB3411727.1"/>
    <property type="molecule type" value="Genomic_DNA"/>
</dbReference>
<evidence type="ECO:0000313" key="2">
    <source>
        <dbReference type="Proteomes" id="UP000494206"/>
    </source>
</evidence>
<comment type="caution">
    <text evidence="1">The sequence shown here is derived from an EMBL/GenBank/DDBJ whole genome shotgun (WGS) entry which is preliminary data.</text>
</comment>
<protein>
    <submittedName>
        <fullName evidence="1">Uncharacterized protein</fullName>
    </submittedName>
</protein>
<proteinExistence type="predicted"/>
<reference evidence="1 2" key="1">
    <citation type="submission" date="2020-04" db="EMBL/GenBank/DDBJ databases">
        <authorList>
            <person name="Laetsch R D."/>
            <person name="Stevens L."/>
            <person name="Kumar S."/>
            <person name="Blaxter L. M."/>
        </authorList>
    </citation>
    <scope>NUCLEOTIDE SEQUENCE [LARGE SCALE GENOMIC DNA]</scope>
</reference>
<evidence type="ECO:0000313" key="1">
    <source>
        <dbReference type="EMBL" id="CAB3411727.1"/>
    </source>
</evidence>
<dbReference type="Proteomes" id="UP000494206">
    <property type="component" value="Unassembled WGS sequence"/>
</dbReference>
<accession>A0A8S1FCU4</accession>